<keyword evidence="3" id="KW-0731">Sigma factor</keyword>
<dbReference type="Gene3D" id="1.10.1740.10">
    <property type="match status" value="1"/>
</dbReference>
<dbReference type="InterPro" id="IPR007627">
    <property type="entry name" value="RNA_pol_sigma70_r2"/>
</dbReference>
<evidence type="ECO:0000256" key="5">
    <source>
        <dbReference type="ARBA" id="ARBA00023163"/>
    </source>
</evidence>
<dbReference type="OrthoDB" id="9784272at2"/>
<dbReference type="GO" id="GO:0003677">
    <property type="term" value="F:DNA binding"/>
    <property type="evidence" value="ECO:0007669"/>
    <property type="project" value="UniProtKB-KW"/>
</dbReference>
<dbReference type="InterPro" id="IPR013324">
    <property type="entry name" value="RNA_pol_sigma_r3/r4-like"/>
</dbReference>
<name>A0A1G9UZ26_9BACT</name>
<dbReference type="PANTHER" id="PTHR43133:SF62">
    <property type="entry name" value="RNA POLYMERASE SIGMA FACTOR SIGZ"/>
    <property type="match status" value="1"/>
</dbReference>
<dbReference type="NCBIfam" id="TIGR02937">
    <property type="entry name" value="sigma70-ECF"/>
    <property type="match status" value="1"/>
</dbReference>
<dbReference type="InterPro" id="IPR039425">
    <property type="entry name" value="RNA_pol_sigma-70-like"/>
</dbReference>
<keyword evidence="9" id="KW-1185">Reference proteome</keyword>
<dbReference type="GO" id="GO:0006352">
    <property type="term" value="P:DNA-templated transcription initiation"/>
    <property type="evidence" value="ECO:0007669"/>
    <property type="project" value="InterPro"/>
</dbReference>
<comment type="similarity">
    <text evidence="1">Belongs to the sigma-70 factor family. ECF subfamily.</text>
</comment>
<sequence length="189" mass="21468">MTSQEQIIIKQLAADDPRAMGLLYDQYAPMLYGILVRMLRDEAMAQEVLHVSLINVWTQRAHYDPARGRLFTWLVTLCRHTALDALRSGVSQGRTRPHQHTGEAQQGLPLRTETYGDGMGLTRVLVPLEDHYRDVIDLIYFEGLTPAEVQQRLNLPLGTVKSRLRTALQHLRKLLQVPPAQEAKTNPKP</sequence>
<evidence type="ECO:0000313" key="8">
    <source>
        <dbReference type="EMBL" id="SDM65251.1"/>
    </source>
</evidence>
<dbReference type="PANTHER" id="PTHR43133">
    <property type="entry name" value="RNA POLYMERASE ECF-TYPE SIGMA FACTO"/>
    <property type="match status" value="1"/>
</dbReference>
<evidence type="ECO:0000256" key="2">
    <source>
        <dbReference type="ARBA" id="ARBA00023015"/>
    </source>
</evidence>
<dbReference type="Pfam" id="PF04545">
    <property type="entry name" value="Sigma70_r4"/>
    <property type="match status" value="1"/>
</dbReference>
<dbReference type="Proteomes" id="UP000198510">
    <property type="component" value="Unassembled WGS sequence"/>
</dbReference>
<dbReference type="GO" id="GO:0016987">
    <property type="term" value="F:sigma factor activity"/>
    <property type="evidence" value="ECO:0007669"/>
    <property type="project" value="UniProtKB-KW"/>
</dbReference>
<dbReference type="InterPro" id="IPR013325">
    <property type="entry name" value="RNA_pol_sigma_r2"/>
</dbReference>
<dbReference type="RefSeq" id="WP_089688521.1">
    <property type="nucleotide sequence ID" value="NZ_FNFO01000018.1"/>
</dbReference>
<dbReference type="InterPro" id="IPR014284">
    <property type="entry name" value="RNA_pol_sigma-70_dom"/>
</dbReference>
<evidence type="ECO:0000259" key="7">
    <source>
        <dbReference type="Pfam" id="PF04545"/>
    </source>
</evidence>
<keyword evidence="2" id="KW-0805">Transcription regulation</keyword>
<dbReference type="InterPro" id="IPR036388">
    <property type="entry name" value="WH-like_DNA-bd_sf"/>
</dbReference>
<dbReference type="Pfam" id="PF04542">
    <property type="entry name" value="Sigma70_r2"/>
    <property type="match status" value="1"/>
</dbReference>
<keyword evidence="4" id="KW-0238">DNA-binding</keyword>
<feature type="domain" description="RNA polymerase sigma-70 region 4" evidence="7">
    <location>
        <begin position="128"/>
        <end position="173"/>
    </location>
</feature>
<reference evidence="8 9" key="1">
    <citation type="submission" date="2016-10" db="EMBL/GenBank/DDBJ databases">
        <authorList>
            <person name="de Groot N.N."/>
        </authorList>
    </citation>
    <scope>NUCLEOTIDE SEQUENCE [LARGE SCALE GENOMIC DNA]</scope>
    <source>
        <strain evidence="8 9">DSM 25186</strain>
    </source>
</reference>
<dbReference type="Gene3D" id="1.10.10.10">
    <property type="entry name" value="Winged helix-like DNA-binding domain superfamily/Winged helix DNA-binding domain"/>
    <property type="match status" value="1"/>
</dbReference>
<evidence type="ECO:0000256" key="4">
    <source>
        <dbReference type="ARBA" id="ARBA00023125"/>
    </source>
</evidence>
<proteinExistence type="inferred from homology"/>
<accession>A0A1G9UZ26</accession>
<evidence type="ECO:0000256" key="1">
    <source>
        <dbReference type="ARBA" id="ARBA00010641"/>
    </source>
</evidence>
<dbReference type="AlphaFoldDB" id="A0A1G9UZ26"/>
<gene>
    <name evidence="8" type="ORF">SAMN05421823_11843</name>
</gene>
<organism evidence="8 9">
    <name type="scientific">Catalinimonas alkaloidigena</name>
    <dbReference type="NCBI Taxonomy" id="1075417"/>
    <lineage>
        <taxon>Bacteria</taxon>
        <taxon>Pseudomonadati</taxon>
        <taxon>Bacteroidota</taxon>
        <taxon>Cytophagia</taxon>
        <taxon>Cytophagales</taxon>
        <taxon>Catalimonadaceae</taxon>
        <taxon>Catalinimonas</taxon>
    </lineage>
</organism>
<dbReference type="SUPFAM" id="SSF88946">
    <property type="entry name" value="Sigma2 domain of RNA polymerase sigma factors"/>
    <property type="match status" value="1"/>
</dbReference>
<evidence type="ECO:0000313" key="9">
    <source>
        <dbReference type="Proteomes" id="UP000198510"/>
    </source>
</evidence>
<protein>
    <submittedName>
        <fullName evidence="8">RNA polymerase sigma-70 factor, ECF subfamily</fullName>
    </submittedName>
</protein>
<keyword evidence="5" id="KW-0804">Transcription</keyword>
<dbReference type="InterPro" id="IPR007630">
    <property type="entry name" value="RNA_pol_sigma70_r4"/>
</dbReference>
<feature type="domain" description="RNA polymerase sigma-70 region 2" evidence="6">
    <location>
        <begin position="23"/>
        <end position="88"/>
    </location>
</feature>
<dbReference type="EMBL" id="FNFO01000018">
    <property type="protein sequence ID" value="SDM65251.1"/>
    <property type="molecule type" value="Genomic_DNA"/>
</dbReference>
<evidence type="ECO:0000256" key="3">
    <source>
        <dbReference type="ARBA" id="ARBA00023082"/>
    </source>
</evidence>
<dbReference type="STRING" id="1075417.SAMN05421823_11843"/>
<dbReference type="CDD" id="cd06171">
    <property type="entry name" value="Sigma70_r4"/>
    <property type="match status" value="1"/>
</dbReference>
<evidence type="ECO:0000259" key="6">
    <source>
        <dbReference type="Pfam" id="PF04542"/>
    </source>
</evidence>
<dbReference type="SUPFAM" id="SSF88659">
    <property type="entry name" value="Sigma3 and sigma4 domains of RNA polymerase sigma factors"/>
    <property type="match status" value="1"/>
</dbReference>